<feature type="region of interest" description="Disordered" evidence="1">
    <location>
        <begin position="252"/>
        <end position="272"/>
    </location>
</feature>
<dbReference type="AlphaFoldDB" id="A0A517LGU8"/>
<dbReference type="InterPro" id="IPR018838">
    <property type="entry name" value="ZGRF1-like_N"/>
</dbReference>
<dbReference type="PANTHER" id="PTHR28535:SF1">
    <property type="entry name" value="PROTEIN ZGRF1"/>
    <property type="match status" value="1"/>
</dbReference>
<dbReference type="GO" id="GO:0006302">
    <property type="term" value="P:double-strand break repair"/>
    <property type="evidence" value="ECO:0007669"/>
    <property type="project" value="TreeGrafter"/>
</dbReference>
<feature type="compositionally biased region" description="Basic residues" evidence="1">
    <location>
        <begin position="648"/>
        <end position="657"/>
    </location>
</feature>
<evidence type="ECO:0000313" key="3">
    <source>
        <dbReference type="EMBL" id="QDS74868.1"/>
    </source>
</evidence>
<feature type="region of interest" description="Disordered" evidence="1">
    <location>
        <begin position="429"/>
        <end position="524"/>
    </location>
</feature>
<feature type="compositionally biased region" description="Polar residues" evidence="1">
    <location>
        <begin position="370"/>
        <end position="383"/>
    </location>
</feature>
<dbReference type="EMBL" id="CP042196">
    <property type="protein sequence ID" value="QDS74868.1"/>
    <property type="molecule type" value="Genomic_DNA"/>
</dbReference>
<dbReference type="GO" id="GO:0035861">
    <property type="term" value="C:site of double-strand break"/>
    <property type="evidence" value="ECO:0007669"/>
    <property type="project" value="TreeGrafter"/>
</dbReference>
<evidence type="ECO:0000259" key="2">
    <source>
        <dbReference type="Pfam" id="PF10382"/>
    </source>
</evidence>
<accession>A0A517LGU8</accession>
<dbReference type="PANTHER" id="PTHR28535">
    <property type="entry name" value="ZINC FINGER GRF-TYPE CONTAINING 1"/>
    <property type="match status" value="1"/>
</dbReference>
<feature type="domain" description="5'-3' DNA helicase ZGRF1-like N-terminal" evidence="2">
    <location>
        <begin position="21"/>
        <end position="101"/>
    </location>
</feature>
<dbReference type="Proteomes" id="UP000316270">
    <property type="component" value="Chromosome 12"/>
</dbReference>
<sequence length="723" mass="79216">MSVPAVRSSARVPPTQNTAPVHEYRCLYSHDIRRKSKRWQDGFVKFHTFNKRVMVYDEGRNFLGDTHWKEQGELQADDEVTLDIGILVQVGDILATSQTDLAPLFERERKKPEDEDEEKNEDRNRNGLSTAARITLGGRANAAPRIFKKQMSLNALLGTPKGVIGRSNVSAKSPYEIRNANNENEWADNHNIKRRKVEQPWSVTRVSKEMPLWARTSDSRAAPSHKSKGNFPLTGQRPLMVREIVDITSDNEGGSDFAISSPPPRVSKSRSVPMANPSTIILATQMPKPKTTPRRHVHASPPVSAKNHLKAIDTGTNVEDSKSRGAESTVKDTSGPTVEESAIQKAKPGLQIKPLRIARSQPRSMLLCQNSTQATAKQSQPARKSQKAAKTATAATARTTMTSDKPIHEPTLLETLIAARRPRIDPFACLSDSDDDVPLAKAAPKKPQPKSKEAVLSKTAAVSSKNRTVALTSDGTNRSSSPAFSTMPSRPETFEPLDNSAARPSLPPHTARRRHKAALPGTDSSEMDLMQGLMDHRILASSNAQVSITRPARPALLTQPESAANMLSLPLPVPPAGAPFSAPGNLAERAPTLPPSKPTAKSPFRRVQSEGDADSTIDIISSPIEEPGPVPAVLRSSQEELLKSIQTRNKKAPRKPLQRSMSLATGMKEKAKANPGGNSKQAEPVPEKKTETGPWTIEATDLFDWRPPDWEERVKKRQVEFGY</sequence>
<dbReference type="InterPro" id="IPR052800">
    <property type="entry name" value="DNA_Repair_Helicase_ZGRF1"/>
</dbReference>
<dbReference type="STRING" id="50376.A0A517LGU8"/>
<feature type="region of interest" description="Disordered" evidence="1">
    <location>
        <begin position="647"/>
        <end position="700"/>
    </location>
</feature>
<feature type="region of interest" description="Disordered" evidence="1">
    <location>
        <begin position="591"/>
        <end position="630"/>
    </location>
</feature>
<evidence type="ECO:0000313" key="4">
    <source>
        <dbReference type="Proteomes" id="UP000316270"/>
    </source>
</evidence>
<organism evidence="3 4">
    <name type="scientific">Venturia effusa</name>
    <dbReference type="NCBI Taxonomy" id="50376"/>
    <lineage>
        <taxon>Eukaryota</taxon>
        <taxon>Fungi</taxon>
        <taxon>Dikarya</taxon>
        <taxon>Ascomycota</taxon>
        <taxon>Pezizomycotina</taxon>
        <taxon>Dothideomycetes</taxon>
        <taxon>Pleosporomycetidae</taxon>
        <taxon>Venturiales</taxon>
        <taxon>Venturiaceae</taxon>
        <taxon>Venturia</taxon>
    </lineage>
</organism>
<keyword evidence="4" id="KW-1185">Reference proteome</keyword>
<proteinExistence type="predicted"/>
<dbReference type="Pfam" id="PF10382">
    <property type="entry name" value="ZGRF1-like_N"/>
    <property type="match status" value="1"/>
</dbReference>
<feature type="compositionally biased region" description="Low complexity" evidence="1">
    <location>
        <begin position="388"/>
        <end position="400"/>
    </location>
</feature>
<dbReference type="OrthoDB" id="6513042at2759"/>
<protein>
    <recommendedName>
        <fullName evidence="2">5'-3' DNA helicase ZGRF1-like N-terminal domain-containing protein</fullName>
    </recommendedName>
</protein>
<evidence type="ECO:0000256" key="1">
    <source>
        <dbReference type="SAM" id="MobiDB-lite"/>
    </source>
</evidence>
<feature type="compositionally biased region" description="Polar residues" evidence="1">
    <location>
        <begin position="460"/>
        <end position="488"/>
    </location>
</feature>
<name>A0A517LGU8_9PEZI</name>
<reference evidence="3 4" key="1">
    <citation type="submission" date="2019-07" db="EMBL/GenBank/DDBJ databases">
        <title>Finished genome of Venturia effusa.</title>
        <authorList>
            <person name="Young C.A."/>
            <person name="Cox M.P."/>
            <person name="Ganley A.R.D."/>
            <person name="David W.J."/>
        </authorList>
    </citation>
    <scope>NUCLEOTIDE SEQUENCE [LARGE SCALE GENOMIC DNA]</scope>
    <source>
        <strain evidence="4">albino</strain>
    </source>
</reference>
<dbReference type="GO" id="GO:0005634">
    <property type="term" value="C:nucleus"/>
    <property type="evidence" value="ECO:0007669"/>
    <property type="project" value="TreeGrafter"/>
</dbReference>
<feature type="region of interest" description="Disordered" evidence="1">
    <location>
        <begin position="312"/>
        <end position="351"/>
    </location>
</feature>
<feature type="region of interest" description="Disordered" evidence="1">
    <location>
        <begin position="370"/>
        <end position="400"/>
    </location>
</feature>
<feature type="region of interest" description="Disordered" evidence="1">
    <location>
        <begin position="104"/>
        <end position="130"/>
    </location>
</feature>
<gene>
    <name evidence="3" type="ORF">FKW77_003412</name>
</gene>